<dbReference type="KEGG" id="abac:LuPra_03722"/>
<proteinExistence type="predicted"/>
<dbReference type="STRING" id="1855912.LuPra_03722"/>
<keyword evidence="1" id="KW-0732">Signal</keyword>
<feature type="signal peptide" evidence="1">
    <location>
        <begin position="1"/>
        <end position="22"/>
    </location>
</feature>
<dbReference type="InterPro" id="IPR035986">
    <property type="entry name" value="PKD_dom_sf"/>
</dbReference>
<organism evidence="2 3">
    <name type="scientific">Luteitalea pratensis</name>
    <dbReference type="NCBI Taxonomy" id="1855912"/>
    <lineage>
        <taxon>Bacteria</taxon>
        <taxon>Pseudomonadati</taxon>
        <taxon>Acidobacteriota</taxon>
        <taxon>Vicinamibacteria</taxon>
        <taxon>Vicinamibacterales</taxon>
        <taxon>Vicinamibacteraceae</taxon>
        <taxon>Luteitalea</taxon>
    </lineage>
</organism>
<reference evidence="3" key="2">
    <citation type="submission" date="2016-04" db="EMBL/GenBank/DDBJ databases">
        <title>First Complete Genome Sequence of a Subdivision 6 Acidobacterium.</title>
        <authorList>
            <person name="Huang S."/>
            <person name="Vieira S."/>
            <person name="Bunk B."/>
            <person name="Riedel T."/>
            <person name="Sproeer C."/>
            <person name="Overmann J."/>
        </authorList>
    </citation>
    <scope>NUCLEOTIDE SEQUENCE [LARGE SCALE GENOMIC DNA]</scope>
    <source>
        <strain evidence="3">DSM 100886 HEG_-6_39</strain>
    </source>
</reference>
<dbReference type="EMBL" id="CP015136">
    <property type="protein sequence ID" value="AMY10489.1"/>
    <property type="molecule type" value="Genomic_DNA"/>
</dbReference>
<gene>
    <name evidence="2" type="ORF">LuPra_03722</name>
</gene>
<name>A0A143PRP1_LUTPR</name>
<dbReference type="AlphaFoldDB" id="A0A143PRP1"/>
<evidence type="ECO:0000313" key="2">
    <source>
        <dbReference type="EMBL" id="AMY10489.1"/>
    </source>
</evidence>
<sequence length="152" mass="16832" precursor="true">MTRMWRTAILVGAWSVAAAAQAPVQEKDGKAPKDEARPEIGLKVSPLIAFSPAKIAVRAELKGGALDYEPFYCNTIIWDWDDGTTSENTPDCPPYEPGQSQIRRYYSSTHTYQTAGRYNVRFRMKKGDRTVGGNATVVQVRPGIRDASEPPQ</sequence>
<keyword evidence="3" id="KW-1185">Reference proteome</keyword>
<dbReference type="Proteomes" id="UP000076079">
    <property type="component" value="Chromosome"/>
</dbReference>
<evidence type="ECO:0000313" key="3">
    <source>
        <dbReference type="Proteomes" id="UP000076079"/>
    </source>
</evidence>
<evidence type="ECO:0000256" key="1">
    <source>
        <dbReference type="SAM" id="SignalP"/>
    </source>
</evidence>
<dbReference type="RefSeq" id="WP_157899376.1">
    <property type="nucleotide sequence ID" value="NZ_CP015136.1"/>
</dbReference>
<dbReference type="SUPFAM" id="SSF49299">
    <property type="entry name" value="PKD domain"/>
    <property type="match status" value="1"/>
</dbReference>
<accession>A0A143PRP1</accession>
<evidence type="ECO:0008006" key="4">
    <source>
        <dbReference type="Google" id="ProtNLM"/>
    </source>
</evidence>
<protein>
    <recommendedName>
        <fullName evidence="4">PKD domain-containing protein</fullName>
    </recommendedName>
</protein>
<dbReference type="Gene3D" id="2.60.40.10">
    <property type="entry name" value="Immunoglobulins"/>
    <property type="match status" value="1"/>
</dbReference>
<dbReference type="InterPro" id="IPR013783">
    <property type="entry name" value="Ig-like_fold"/>
</dbReference>
<feature type="chain" id="PRO_5007511853" description="PKD domain-containing protein" evidence="1">
    <location>
        <begin position="23"/>
        <end position="152"/>
    </location>
</feature>
<reference evidence="2 3" key="1">
    <citation type="journal article" date="2016" name="Genome Announc.">
        <title>First Complete Genome Sequence of a Subdivision 6 Acidobacterium Strain.</title>
        <authorList>
            <person name="Huang S."/>
            <person name="Vieira S."/>
            <person name="Bunk B."/>
            <person name="Riedel T."/>
            <person name="Sproer C."/>
            <person name="Overmann J."/>
        </authorList>
    </citation>
    <scope>NUCLEOTIDE SEQUENCE [LARGE SCALE GENOMIC DNA]</scope>
    <source>
        <strain evidence="3">DSM 100886 HEG_-6_39</strain>
    </source>
</reference>